<sequence length="291" mass="32704">MLAGGSRRSGANGGRSLRWDWNGWLTDSSITFFSCREHGKREASLIEKEFLLIHSELEREAPGSTASTERALASLPSLEGEVWTLDIGCGPGSATKVLLQALTGPLFALDIHRPYLDRLVLEALEAGLSHRLTVVEGDMASMPFPEASFDLIWSEGAVYVVGFERGLTLWRPLLKEGGFIALSDAVYLVDSPSPEVGRFWGEEYPTMTTVDETLLRARRAGFDVLDHFVLPREDWCDYYLPLEARLDFLEGEYEGDEAMETAIAAERREIDLWRRHGDEVGYAFFVLRRRP</sequence>
<organism evidence="1 2">
    <name type="scientific">Aminirod propionatiphilus</name>
    <dbReference type="NCBI Taxonomy" id="3415223"/>
    <lineage>
        <taxon>Bacteria</taxon>
        <taxon>Thermotogati</taxon>
        <taxon>Synergistota</taxon>
        <taxon>Synergistia</taxon>
        <taxon>Synergistales</taxon>
        <taxon>Aminiphilaceae</taxon>
        <taxon>Aminirod</taxon>
    </lineage>
</organism>
<accession>A0ACD1DSX3</accession>
<reference evidence="1" key="1">
    <citation type="submission" date="2021-05" db="EMBL/GenBank/DDBJ databases">
        <title>An isolated secondary fermenter in methanogenic hydrocarbon-degrading communities.</title>
        <authorList>
            <person name="Liu Y.-F."/>
            <person name="Liu Z.-l."/>
        </authorList>
    </citation>
    <scope>NUCLEOTIDE SEQUENCE</scope>
    <source>
        <strain evidence="1">L-13</strain>
    </source>
</reference>
<protein>
    <submittedName>
        <fullName evidence="1">Methyltransferase domain-containing protein</fullName>
    </submittedName>
</protein>
<dbReference type="Proteomes" id="UP000682204">
    <property type="component" value="Chromosome"/>
</dbReference>
<gene>
    <name evidence="1" type="ORF">KIH16_08280</name>
</gene>
<keyword evidence="2" id="KW-1185">Reference proteome</keyword>
<keyword evidence="1" id="KW-0489">Methyltransferase</keyword>
<name>A0ACD1DSX3_9BACT</name>
<evidence type="ECO:0000313" key="2">
    <source>
        <dbReference type="Proteomes" id="UP000682204"/>
    </source>
</evidence>
<proteinExistence type="predicted"/>
<dbReference type="EMBL" id="CP074691">
    <property type="protein sequence ID" value="QVL35207.1"/>
    <property type="molecule type" value="Genomic_DNA"/>
</dbReference>
<keyword evidence="1" id="KW-0808">Transferase</keyword>
<evidence type="ECO:0000313" key="1">
    <source>
        <dbReference type="EMBL" id="QVL35207.1"/>
    </source>
</evidence>